<feature type="region of interest" description="Disordered" evidence="1">
    <location>
        <begin position="101"/>
        <end position="165"/>
    </location>
</feature>
<feature type="region of interest" description="Disordered" evidence="1">
    <location>
        <begin position="56"/>
        <end position="80"/>
    </location>
</feature>
<comment type="caution">
    <text evidence="2">The sequence shown here is derived from an EMBL/GenBank/DDBJ whole genome shotgun (WGS) entry which is preliminary data.</text>
</comment>
<proteinExistence type="predicted"/>
<accession>A0A9N9Q4F8</accession>
<evidence type="ECO:0000313" key="2">
    <source>
        <dbReference type="EMBL" id="CAG8979350.1"/>
    </source>
</evidence>
<evidence type="ECO:0000256" key="1">
    <source>
        <dbReference type="SAM" id="MobiDB-lite"/>
    </source>
</evidence>
<gene>
    <name evidence="2" type="ORF">HYALB_00002476</name>
</gene>
<organism evidence="2 3">
    <name type="scientific">Hymenoscyphus albidus</name>
    <dbReference type="NCBI Taxonomy" id="595503"/>
    <lineage>
        <taxon>Eukaryota</taxon>
        <taxon>Fungi</taxon>
        <taxon>Dikarya</taxon>
        <taxon>Ascomycota</taxon>
        <taxon>Pezizomycotina</taxon>
        <taxon>Leotiomycetes</taxon>
        <taxon>Helotiales</taxon>
        <taxon>Helotiaceae</taxon>
        <taxon>Hymenoscyphus</taxon>
    </lineage>
</organism>
<feature type="compositionally biased region" description="Low complexity" evidence="1">
    <location>
        <begin position="465"/>
        <end position="480"/>
    </location>
</feature>
<feature type="compositionally biased region" description="Pro residues" evidence="1">
    <location>
        <begin position="481"/>
        <end position="494"/>
    </location>
</feature>
<protein>
    <submittedName>
        <fullName evidence="2">Uncharacterized protein</fullName>
    </submittedName>
</protein>
<dbReference type="Proteomes" id="UP000701801">
    <property type="component" value="Unassembled WGS sequence"/>
</dbReference>
<keyword evidence="3" id="KW-1185">Reference proteome</keyword>
<dbReference type="EMBL" id="CAJVRM010000307">
    <property type="protein sequence ID" value="CAG8979350.1"/>
    <property type="molecule type" value="Genomic_DNA"/>
</dbReference>
<name>A0A9N9Q4F8_9HELO</name>
<feature type="region of interest" description="Disordered" evidence="1">
    <location>
        <begin position="465"/>
        <end position="494"/>
    </location>
</feature>
<reference evidence="2" key="1">
    <citation type="submission" date="2021-07" db="EMBL/GenBank/DDBJ databases">
        <authorList>
            <person name="Durling M."/>
        </authorList>
    </citation>
    <scope>NUCLEOTIDE SEQUENCE</scope>
</reference>
<dbReference type="AlphaFoldDB" id="A0A9N9Q4F8"/>
<feature type="region of interest" description="Disordered" evidence="1">
    <location>
        <begin position="581"/>
        <end position="617"/>
    </location>
</feature>
<evidence type="ECO:0000313" key="3">
    <source>
        <dbReference type="Proteomes" id="UP000701801"/>
    </source>
</evidence>
<dbReference type="OrthoDB" id="3564436at2759"/>
<feature type="region of interest" description="Disordered" evidence="1">
    <location>
        <begin position="1"/>
        <end position="21"/>
    </location>
</feature>
<sequence length="617" mass="67330">MSLRENRPPRLASRPVLTKKTSLNGLREFKSKPTSVSSDKPLIKTAGLKTALRTRTIRSSPRASVRPVLSPGKRIGLRQPDFNPKVAAAIAREEIIQGEAKAAKVSEDTAWSPVGHGHPDHPEDPSETSLSQLLSKAGIAPPLPSKSSRRSLVSTYTTISDDENEDLEEKIRNALTPPEFARRAQTPSSIKSVRWDPAIISYGSIKSGIKARHSSPEPGSPCPKSRNDFAKALRTISQLDKKEQRAVCKLLLALDVTESDEEPIISPKSHGEKSLECVAEEKVTKKLNPEAPVFRDFSILKKNIVQNKNIDEGEQGDKAVPRVNCQPPVVTSTLREAFTKPAQPPIVTSTPLKSKRDPKEPTWVNIFNPPPPEDMPQGFPALPAAVTNSGETSKVAPMPDLQTSQPLQPMFPFHPFPMGMPGLTDSVWVQIPMHILQNPYGLPPMIPPQGPWNNATIDHTTAAPQISQAPRAPRAAAQSTPPNPPKVCRPPVKPRMPRGPLIDVSSSFIPPDDGPCRVTHADNLNEAWRQSLLDKFIAKYPQTGTASEKAQAQAPGHMPQAAAIQQHLELLIFQERERTALEGGVSRKNKRKFSANGFVDHAPANEPGNSKGPAAWE</sequence>